<evidence type="ECO:0000313" key="2">
    <source>
        <dbReference type="Proteomes" id="UP000185678"/>
    </source>
</evidence>
<accession>A0A1N7JT57</accession>
<evidence type="ECO:0000313" key="1">
    <source>
        <dbReference type="EMBL" id="SIS52507.1"/>
    </source>
</evidence>
<keyword evidence="2" id="KW-1185">Reference proteome</keyword>
<dbReference type="RefSeq" id="WP_076399319.1">
    <property type="nucleotide sequence ID" value="NZ_FTOA01000002.1"/>
</dbReference>
<dbReference type="EMBL" id="FTOA01000002">
    <property type="protein sequence ID" value="SIS52507.1"/>
    <property type="molecule type" value="Genomic_DNA"/>
</dbReference>
<reference evidence="1 2" key="1">
    <citation type="submission" date="2017-01" db="EMBL/GenBank/DDBJ databases">
        <authorList>
            <person name="Mah S.A."/>
            <person name="Swanson W.J."/>
            <person name="Moy G.W."/>
            <person name="Vacquier V.D."/>
        </authorList>
    </citation>
    <scope>NUCLEOTIDE SEQUENCE [LARGE SCALE GENOMIC DNA]</scope>
    <source>
        <strain evidence="1 2">DSM 11589</strain>
    </source>
</reference>
<organism evidence="1 2">
    <name type="scientific">Insolitispirillum peregrinum</name>
    <dbReference type="NCBI Taxonomy" id="80876"/>
    <lineage>
        <taxon>Bacteria</taxon>
        <taxon>Pseudomonadati</taxon>
        <taxon>Pseudomonadota</taxon>
        <taxon>Alphaproteobacteria</taxon>
        <taxon>Rhodospirillales</taxon>
        <taxon>Novispirillaceae</taxon>
        <taxon>Insolitispirillum</taxon>
    </lineage>
</organism>
<dbReference type="AlphaFoldDB" id="A0A1N7JT57"/>
<name>A0A1N7JT57_9PROT</name>
<dbReference type="STRING" id="80876.SAMN05421779_102457"/>
<dbReference type="Proteomes" id="UP000185678">
    <property type="component" value="Unassembled WGS sequence"/>
</dbReference>
<proteinExistence type="predicted"/>
<evidence type="ECO:0008006" key="3">
    <source>
        <dbReference type="Google" id="ProtNLM"/>
    </source>
</evidence>
<gene>
    <name evidence="1" type="ORF">SAMN05421779_102457</name>
</gene>
<protein>
    <recommendedName>
        <fullName evidence="3">Tetratricopeptide repeat-containing protein</fullName>
    </recommendedName>
</protein>
<dbReference type="OrthoDB" id="7359089at2"/>
<sequence>MCASFPDRLADLLQDGDIIDFGAIPPAVNHHLQQGVAAYYDDRPASEGHFRAALAEDPTCLVPWFCLTKINTYQGFLSAAAEAAGGGLASAARQGNFPADWDVLAADLPPYWAEQMARPDSSQRFYTYMLKALAFVKLKAAALTEAEHLLAMAARLDPDDRVGHSVIRALALRLRSDESVE</sequence>